<evidence type="ECO:0000313" key="2">
    <source>
        <dbReference type="EMBL" id="KAH9527405.1"/>
    </source>
</evidence>
<comment type="caution">
    <text evidence="2">The sequence shown here is derived from an EMBL/GenBank/DDBJ whole genome shotgun (WGS) entry which is preliminary data.</text>
</comment>
<evidence type="ECO:0000256" key="1">
    <source>
        <dbReference type="SAM" id="MobiDB-lite"/>
    </source>
</evidence>
<accession>A0A922IAH1</accession>
<dbReference type="Proteomes" id="UP000790347">
    <property type="component" value="Unassembled WGS sequence"/>
</dbReference>
<dbReference type="AlphaFoldDB" id="A0A922IAH1"/>
<dbReference type="EMBL" id="ASGP02000001">
    <property type="protein sequence ID" value="KAH9527405.1"/>
    <property type="molecule type" value="Genomic_DNA"/>
</dbReference>
<feature type="compositionally biased region" description="Polar residues" evidence="1">
    <location>
        <begin position="7"/>
        <end position="20"/>
    </location>
</feature>
<sequence>MRKKTSNNKSKQITPKTKTKNQFVQISNVDQYFSSKVSIKQNNFHLSLHQLEKKLKQCL</sequence>
<name>A0A922IAH1_DERFA</name>
<evidence type="ECO:0000313" key="3">
    <source>
        <dbReference type="Proteomes" id="UP000790347"/>
    </source>
</evidence>
<protein>
    <submittedName>
        <fullName evidence="2">Uncharacterized protein</fullName>
    </submittedName>
</protein>
<feature type="region of interest" description="Disordered" evidence="1">
    <location>
        <begin position="1"/>
        <end position="20"/>
    </location>
</feature>
<gene>
    <name evidence="2" type="ORF">DERF_001422</name>
</gene>
<reference evidence="2" key="2">
    <citation type="journal article" date="2022" name="Res Sq">
        <title>Comparative Genomics Reveals Insights into the Divergent Evolution of Astigmatic Mites and Household Pest Adaptations.</title>
        <authorList>
            <person name="Xiong Q."/>
            <person name="Wan A.T.-Y."/>
            <person name="Liu X.-Y."/>
            <person name="Fung C.S.-H."/>
            <person name="Xiao X."/>
            <person name="Malainual N."/>
            <person name="Hou J."/>
            <person name="Wang L."/>
            <person name="Wang M."/>
            <person name="Yang K."/>
            <person name="Cui Y."/>
            <person name="Leung E."/>
            <person name="Nong W."/>
            <person name="Shin S.-K."/>
            <person name="Au S."/>
            <person name="Jeong K.Y."/>
            <person name="Chew F.T."/>
            <person name="Hui J."/>
            <person name="Leung T.F."/>
            <person name="Tungtrongchitr A."/>
            <person name="Zhong N."/>
            <person name="Liu Z."/>
            <person name="Tsui S."/>
        </authorList>
    </citation>
    <scope>NUCLEOTIDE SEQUENCE</scope>
    <source>
        <strain evidence="2">Derf</strain>
        <tissue evidence="2">Whole organism</tissue>
    </source>
</reference>
<organism evidence="2 3">
    <name type="scientific">Dermatophagoides farinae</name>
    <name type="common">American house dust mite</name>
    <dbReference type="NCBI Taxonomy" id="6954"/>
    <lineage>
        <taxon>Eukaryota</taxon>
        <taxon>Metazoa</taxon>
        <taxon>Ecdysozoa</taxon>
        <taxon>Arthropoda</taxon>
        <taxon>Chelicerata</taxon>
        <taxon>Arachnida</taxon>
        <taxon>Acari</taxon>
        <taxon>Acariformes</taxon>
        <taxon>Sarcoptiformes</taxon>
        <taxon>Astigmata</taxon>
        <taxon>Psoroptidia</taxon>
        <taxon>Analgoidea</taxon>
        <taxon>Pyroglyphidae</taxon>
        <taxon>Dermatophagoidinae</taxon>
        <taxon>Dermatophagoides</taxon>
    </lineage>
</organism>
<proteinExistence type="predicted"/>
<reference evidence="2" key="1">
    <citation type="submission" date="2013-05" db="EMBL/GenBank/DDBJ databases">
        <authorList>
            <person name="Yim A.K.Y."/>
            <person name="Chan T.F."/>
            <person name="Ji K.M."/>
            <person name="Liu X.Y."/>
            <person name="Zhou J.W."/>
            <person name="Li R.Q."/>
            <person name="Yang K.Y."/>
            <person name="Li J."/>
            <person name="Li M."/>
            <person name="Law P.T.W."/>
            <person name="Wu Y.L."/>
            <person name="Cai Z.L."/>
            <person name="Qin H."/>
            <person name="Bao Y."/>
            <person name="Leung R.K.K."/>
            <person name="Ng P.K.S."/>
            <person name="Zou J."/>
            <person name="Zhong X.J."/>
            <person name="Ran P.X."/>
            <person name="Zhong N.S."/>
            <person name="Liu Z.G."/>
            <person name="Tsui S.K.W."/>
        </authorList>
    </citation>
    <scope>NUCLEOTIDE SEQUENCE</scope>
    <source>
        <strain evidence="2">Derf</strain>
        <tissue evidence="2">Whole organism</tissue>
    </source>
</reference>
<keyword evidence="3" id="KW-1185">Reference proteome</keyword>